<keyword evidence="2" id="KW-1185">Reference proteome</keyword>
<name>A0A7D9I5Z8_PARCT</name>
<dbReference type="Proteomes" id="UP001152795">
    <property type="component" value="Unassembled WGS sequence"/>
</dbReference>
<evidence type="ECO:0000313" key="2">
    <source>
        <dbReference type="Proteomes" id="UP001152795"/>
    </source>
</evidence>
<dbReference type="AlphaFoldDB" id="A0A7D9I5Z8"/>
<dbReference type="InterPro" id="IPR050951">
    <property type="entry name" value="Retrovirus_Pol_polyprotein"/>
</dbReference>
<dbReference type="EMBL" id="CACRXK020003552">
    <property type="protein sequence ID" value="CAB3999269.1"/>
    <property type="molecule type" value="Genomic_DNA"/>
</dbReference>
<reference evidence="1" key="1">
    <citation type="submission" date="2020-04" db="EMBL/GenBank/DDBJ databases">
        <authorList>
            <person name="Alioto T."/>
            <person name="Alioto T."/>
            <person name="Gomez Garrido J."/>
        </authorList>
    </citation>
    <scope>NUCLEOTIDE SEQUENCE</scope>
    <source>
        <strain evidence="1">A484AB</strain>
    </source>
</reference>
<accession>A0A7D9I5Z8</accession>
<dbReference type="OrthoDB" id="441971at2759"/>
<dbReference type="PANTHER" id="PTHR37984">
    <property type="entry name" value="PROTEIN CBG26694"/>
    <property type="match status" value="1"/>
</dbReference>
<gene>
    <name evidence="1" type="ORF">PACLA_8A035846</name>
</gene>
<comment type="caution">
    <text evidence="1">The sequence shown here is derived from an EMBL/GenBank/DDBJ whole genome shotgun (WGS) entry which is preliminary data.</text>
</comment>
<dbReference type="Gene3D" id="1.10.340.70">
    <property type="match status" value="1"/>
</dbReference>
<evidence type="ECO:0000313" key="1">
    <source>
        <dbReference type="EMBL" id="CAB3999269.1"/>
    </source>
</evidence>
<organism evidence="1 2">
    <name type="scientific">Paramuricea clavata</name>
    <name type="common">Red gorgonian</name>
    <name type="synonym">Violescent sea-whip</name>
    <dbReference type="NCBI Taxonomy" id="317549"/>
    <lineage>
        <taxon>Eukaryota</taxon>
        <taxon>Metazoa</taxon>
        <taxon>Cnidaria</taxon>
        <taxon>Anthozoa</taxon>
        <taxon>Octocorallia</taxon>
        <taxon>Malacalcyonacea</taxon>
        <taxon>Plexauridae</taxon>
        <taxon>Paramuricea</taxon>
    </lineage>
</organism>
<protein>
    <submittedName>
        <fullName evidence="1">Uncharacterized protein</fullName>
    </submittedName>
</protein>
<dbReference type="PANTHER" id="PTHR37984:SF11">
    <property type="entry name" value="INTEGRASE CATALYTIC DOMAIN-CONTAINING PROTEIN"/>
    <property type="match status" value="1"/>
</dbReference>
<sequence length="167" mass="18872">MKLDEVKKETANDPVLCKLSEAITHNRWLDPEVKPFVNVKDELSVCNGLIVRNHRLVLPHSLQSQAIDLAHVGHQGIVKTKMLLLEKIRWWNRKSRRACRAKQQPQVPIDIQNPCHDTAARRTMAVDFVGPLPSGELLLVVIYEFSRFPEIEIVTTTSAKAVIPKAG</sequence>
<proteinExistence type="predicted"/>